<evidence type="ECO:0000256" key="1">
    <source>
        <dbReference type="ARBA" id="ARBA00000198"/>
    </source>
</evidence>
<dbReference type="RefSeq" id="WP_126580596.1">
    <property type="nucleotide sequence ID" value="NZ_BIFR01000001.1"/>
</dbReference>
<feature type="domain" description="7,8-dihydro-6-hydroxymethylpterin-pyrophosphokinase" evidence="9">
    <location>
        <begin position="100"/>
        <end position="111"/>
    </location>
</feature>
<keyword evidence="11" id="KW-1185">Reference proteome</keyword>
<dbReference type="GO" id="GO:0046654">
    <property type="term" value="P:tetrahydrofolate biosynthetic process"/>
    <property type="evidence" value="ECO:0007669"/>
    <property type="project" value="UniProtKB-UniPathway"/>
</dbReference>
<comment type="caution">
    <text evidence="10">The sequence shown here is derived from an EMBL/GenBank/DDBJ whole genome shotgun (WGS) entry which is preliminary data.</text>
</comment>
<dbReference type="GO" id="GO:0003848">
    <property type="term" value="F:2-amino-4-hydroxy-6-hydroxymethyldihydropteridine diphosphokinase activity"/>
    <property type="evidence" value="ECO:0007669"/>
    <property type="project" value="UniProtKB-EC"/>
</dbReference>
<protein>
    <recommendedName>
        <fullName evidence="3">2-amino-4-hydroxy-6-hydroxymethyldihydropteridine diphosphokinase</fullName>
        <ecNumber evidence="3">2.7.6.3</ecNumber>
    </recommendedName>
</protein>
<reference evidence="11" key="1">
    <citation type="submission" date="2018-12" db="EMBL/GenBank/DDBJ databases">
        <title>Tengunoibacter tsumagoiensis gen. nov., sp. nov., Dictyobacter kobayashii sp. nov., D. alpinus sp. nov., and D. joshuensis sp. nov. and description of Dictyobacteraceae fam. nov. within the order Ktedonobacterales isolated from Tengu-no-mugimeshi.</title>
        <authorList>
            <person name="Wang C.M."/>
            <person name="Zheng Y."/>
            <person name="Sakai Y."/>
            <person name="Toyoda A."/>
            <person name="Minakuchi Y."/>
            <person name="Abe K."/>
            <person name="Yokota A."/>
            <person name="Yabe S."/>
        </authorList>
    </citation>
    <scope>NUCLEOTIDE SEQUENCE [LARGE SCALE GENOMIC DNA]</scope>
    <source>
        <strain evidence="11">Uno3</strain>
    </source>
</reference>
<dbReference type="PANTHER" id="PTHR43071">
    <property type="entry name" value="2-AMINO-4-HYDROXY-6-HYDROXYMETHYLDIHYDROPTERIDINE PYROPHOSPHOKINASE"/>
    <property type="match status" value="1"/>
</dbReference>
<evidence type="ECO:0000259" key="9">
    <source>
        <dbReference type="PROSITE" id="PS00794"/>
    </source>
</evidence>
<dbReference type="PANTHER" id="PTHR43071:SF1">
    <property type="entry name" value="2-AMINO-4-HYDROXY-6-HYDROXYMETHYLDIHYDROPTERIDINE PYROPHOSPHOKINASE"/>
    <property type="match status" value="1"/>
</dbReference>
<evidence type="ECO:0000256" key="6">
    <source>
        <dbReference type="ARBA" id="ARBA00022777"/>
    </source>
</evidence>
<dbReference type="NCBIfam" id="TIGR01498">
    <property type="entry name" value="folK"/>
    <property type="match status" value="1"/>
</dbReference>
<keyword evidence="8" id="KW-0289">Folate biosynthesis</keyword>
<dbReference type="EC" id="2.7.6.3" evidence="3"/>
<gene>
    <name evidence="10" type="ORF">KTT_28880</name>
</gene>
<dbReference type="CDD" id="cd00483">
    <property type="entry name" value="HPPK"/>
    <property type="match status" value="1"/>
</dbReference>
<organism evidence="10 11">
    <name type="scientific">Tengunoibacter tsumagoiensis</name>
    <dbReference type="NCBI Taxonomy" id="2014871"/>
    <lineage>
        <taxon>Bacteria</taxon>
        <taxon>Bacillati</taxon>
        <taxon>Chloroflexota</taxon>
        <taxon>Ktedonobacteria</taxon>
        <taxon>Ktedonobacterales</taxon>
        <taxon>Dictyobacteraceae</taxon>
        <taxon>Tengunoibacter</taxon>
    </lineage>
</organism>
<dbReference type="Gene3D" id="3.30.70.560">
    <property type="entry name" value="7,8-Dihydro-6-hydroxymethylpterin-pyrophosphokinase HPPK"/>
    <property type="match status" value="1"/>
</dbReference>
<evidence type="ECO:0000256" key="8">
    <source>
        <dbReference type="ARBA" id="ARBA00022909"/>
    </source>
</evidence>
<evidence type="ECO:0000256" key="4">
    <source>
        <dbReference type="ARBA" id="ARBA00022679"/>
    </source>
</evidence>
<keyword evidence="6" id="KW-0418">Kinase</keyword>
<evidence type="ECO:0000256" key="2">
    <source>
        <dbReference type="ARBA" id="ARBA00005051"/>
    </source>
</evidence>
<dbReference type="AlphaFoldDB" id="A0A402A1V4"/>
<keyword evidence="5" id="KW-0547">Nucleotide-binding</keyword>
<dbReference type="EMBL" id="BIFR01000001">
    <property type="protein sequence ID" value="GCE13029.1"/>
    <property type="molecule type" value="Genomic_DNA"/>
</dbReference>
<evidence type="ECO:0000256" key="5">
    <source>
        <dbReference type="ARBA" id="ARBA00022741"/>
    </source>
</evidence>
<dbReference type="GO" id="GO:0005524">
    <property type="term" value="F:ATP binding"/>
    <property type="evidence" value="ECO:0007669"/>
    <property type="project" value="UniProtKB-KW"/>
</dbReference>
<accession>A0A402A1V4</accession>
<name>A0A402A1V4_9CHLR</name>
<dbReference type="Pfam" id="PF01288">
    <property type="entry name" value="HPPK"/>
    <property type="match status" value="1"/>
</dbReference>
<dbReference type="UniPathway" id="UPA00077">
    <property type="reaction ID" value="UER00155"/>
</dbReference>
<comment type="pathway">
    <text evidence="2">Cofactor biosynthesis; tetrahydrofolate biosynthesis; 2-amino-4-hydroxy-6-hydroxymethyl-7,8-dihydropteridine diphosphate from 7,8-dihydroneopterin triphosphate: step 4/4.</text>
</comment>
<dbReference type="OrthoDB" id="9808041at2"/>
<dbReference type="InterPro" id="IPR035907">
    <property type="entry name" value="Hppk_sf"/>
</dbReference>
<evidence type="ECO:0000256" key="3">
    <source>
        <dbReference type="ARBA" id="ARBA00013253"/>
    </source>
</evidence>
<proteinExistence type="predicted"/>
<dbReference type="PROSITE" id="PS00794">
    <property type="entry name" value="HPPK"/>
    <property type="match status" value="1"/>
</dbReference>
<sequence>MSTQPSPTPTNTTQGQIVYLALGSNQGDRKALLTQALLRIQQTVAIDAISAVYETDPVGYLDQPRFLNLACRGMTELPPLELLKALKLIETELGRIPTFRNAPRLIDIDILLYGDLSMTTEQLIIPHPRMWERAFVLAPLVEIEPGLVDPLTGRSAEECLTILSQKGMTRQDQLILPQPESTQDLS</sequence>
<dbReference type="GO" id="GO:0046656">
    <property type="term" value="P:folic acid biosynthetic process"/>
    <property type="evidence" value="ECO:0007669"/>
    <property type="project" value="UniProtKB-KW"/>
</dbReference>
<dbReference type="Proteomes" id="UP000287352">
    <property type="component" value="Unassembled WGS sequence"/>
</dbReference>
<keyword evidence="7" id="KW-0067">ATP-binding</keyword>
<evidence type="ECO:0000256" key="7">
    <source>
        <dbReference type="ARBA" id="ARBA00022840"/>
    </source>
</evidence>
<dbReference type="InterPro" id="IPR000550">
    <property type="entry name" value="Hppk"/>
</dbReference>
<dbReference type="SUPFAM" id="SSF55083">
    <property type="entry name" value="6-hydroxymethyl-7,8-dihydropterin pyrophosphokinase, HPPK"/>
    <property type="match status" value="1"/>
</dbReference>
<keyword evidence="4" id="KW-0808">Transferase</keyword>
<evidence type="ECO:0000313" key="10">
    <source>
        <dbReference type="EMBL" id="GCE13029.1"/>
    </source>
</evidence>
<evidence type="ECO:0000313" key="11">
    <source>
        <dbReference type="Proteomes" id="UP000287352"/>
    </source>
</evidence>
<comment type="catalytic activity">
    <reaction evidence="1">
        <text>6-hydroxymethyl-7,8-dihydropterin + ATP = (7,8-dihydropterin-6-yl)methyl diphosphate + AMP + H(+)</text>
        <dbReference type="Rhea" id="RHEA:11412"/>
        <dbReference type="ChEBI" id="CHEBI:15378"/>
        <dbReference type="ChEBI" id="CHEBI:30616"/>
        <dbReference type="ChEBI" id="CHEBI:44841"/>
        <dbReference type="ChEBI" id="CHEBI:72950"/>
        <dbReference type="ChEBI" id="CHEBI:456215"/>
        <dbReference type="EC" id="2.7.6.3"/>
    </reaction>
</comment>
<dbReference type="GO" id="GO:0016301">
    <property type="term" value="F:kinase activity"/>
    <property type="evidence" value="ECO:0007669"/>
    <property type="project" value="UniProtKB-KW"/>
</dbReference>